<evidence type="ECO:0000313" key="2">
    <source>
        <dbReference type="Proteomes" id="UP000297703"/>
    </source>
</evidence>
<gene>
    <name evidence="1" type="ORF">DR999_PMT09408</name>
</gene>
<sequence length="121" mass="13449">MPLRIYISLFSINFKYNSQSTNSIALVYSDNCNIPYKANMPGQTLRPSALHTEVGRGVLDLPGTSNHGQIQRGSSEAVPCPGLSPTQYAFYTHCGNLVLSASVWDNFACQHDKIHRALDWY</sequence>
<name>A0A4D9EGB1_9SAUR</name>
<evidence type="ECO:0000313" key="1">
    <source>
        <dbReference type="EMBL" id="TFK07755.1"/>
    </source>
</evidence>
<comment type="caution">
    <text evidence="1">The sequence shown here is derived from an EMBL/GenBank/DDBJ whole genome shotgun (WGS) entry which is preliminary data.</text>
</comment>
<dbReference type="EMBL" id="QXTE01000079">
    <property type="protein sequence ID" value="TFK07755.1"/>
    <property type="molecule type" value="Genomic_DNA"/>
</dbReference>
<protein>
    <submittedName>
        <fullName evidence="1">Roquin-1</fullName>
    </submittedName>
</protein>
<accession>A0A4D9EGB1</accession>
<keyword evidence="2" id="KW-1185">Reference proteome</keyword>
<dbReference type="Proteomes" id="UP000297703">
    <property type="component" value="Unassembled WGS sequence"/>
</dbReference>
<dbReference type="AlphaFoldDB" id="A0A4D9EGB1"/>
<organism evidence="1 2">
    <name type="scientific">Platysternon megacephalum</name>
    <name type="common">big-headed turtle</name>
    <dbReference type="NCBI Taxonomy" id="55544"/>
    <lineage>
        <taxon>Eukaryota</taxon>
        <taxon>Metazoa</taxon>
        <taxon>Chordata</taxon>
        <taxon>Craniata</taxon>
        <taxon>Vertebrata</taxon>
        <taxon>Euteleostomi</taxon>
        <taxon>Archelosauria</taxon>
        <taxon>Testudinata</taxon>
        <taxon>Testudines</taxon>
        <taxon>Cryptodira</taxon>
        <taxon>Durocryptodira</taxon>
        <taxon>Testudinoidea</taxon>
        <taxon>Platysternidae</taxon>
        <taxon>Platysternon</taxon>
    </lineage>
</organism>
<reference evidence="1 2" key="2">
    <citation type="submission" date="2019-04" db="EMBL/GenBank/DDBJ databases">
        <title>The genome sequence of big-headed turtle.</title>
        <authorList>
            <person name="Gong S."/>
        </authorList>
    </citation>
    <scope>NUCLEOTIDE SEQUENCE [LARGE SCALE GENOMIC DNA]</scope>
    <source>
        <strain evidence="1">DO16091913</strain>
        <tissue evidence="1">Muscle</tissue>
    </source>
</reference>
<reference evidence="1 2" key="1">
    <citation type="submission" date="2019-04" db="EMBL/GenBank/DDBJ databases">
        <title>Draft genome of the big-headed turtle Platysternon megacephalum.</title>
        <authorList>
            <person name="Gong S."/>
        </authorList>
    </citation>
    <scope>NUCLEOTIDE SEQUENCE [LARGE SCALE GENOMIC DNA]</scope>
    <source>
        <strain evidence="1">DO16091913</strain>
        <tissue evidence="1">Muscle</tissue>
    </source>
</reference>
<proteinExistence type="predicted"/>